<evidence type="ECO:0000313" key="5">
    <source>
        <dbReference type="Proteomes" id="UP000671879"/>
    </source>
</evidence>
<dbReference type="PANTHER" id="PTHR32114">
    <property type="entry name" value="ABC TRANSPORTER ABCH.3"/>
    <property type="match status" value="1"/>
</dbReference>
<feature type="domain" description="RecF/RecN/SMC N-terminal" evidence="3">
    <location>
        <begin position="5"/>
        <end position="868"/>
    </location>
</feature>
<gene>
    <name evidence="4" type="ORF">KAR29_02465</name>
</gene>
<dbReference type="SUPFAM" id="SSF52540">
    <property type="entry name" value="P-loop containing nucleoside triphosphate hydrolases"/>
    <property type="match status" value="1"/>
</dbReference>
<feature type="coiled-coil region" evidence="1">
    <location>
        <begin position="188"/>
        <end position="276"/>
    </location>
</feature>
<protein>
    <submittedName>
        <fullName evidence="4">SMC family ATPase</fullName>
    </submittedName>
</protein>
<name>A0A9Q7EWH1_9BACT</name>
<keyword evidence="1" id="KW-0175">Coiled coil</keyword>
<organism evidence="4 5">
    <name type="scientific">Aminithiophilus ramosus</name>
    <dbReference type="NCBI Taxonomy" id="3029084"/>
    <lineage>
        <taxon>Bacteria</taxon>
        <taxon>Thermotogati</taxon>
        <taxon>Synergistota</taxon>
        <taxon>Synergistia</taxon>
        <taxon>Synergistales</taxon>
        <taxon>Aminithiophilaceae</taxon>
        <taxon>Aminithiophilus</taxon>
    </lineage>
</organism>
<evidence type="ECO:0000256" key="2">
    <source>
        <dbReference type="SAM" id="MobiDB-lite"/>
    </source>
</evidence>
<evidence type="ECO:0000256" key="1">
    <source>
        <dbReference type="SAM" id="Coils"/>
    </source>
</evidence>
<dbReference type="InterPro" id="IPR027417">
    <property type="entry name" value="P-loop_NTPase"/>
</dbReference>
<keyword evidence="5" id="KW-1185">Reference proteome</keyword>
<dbReference type="Pfam" id="PF02463">
    <property type="entry name" value="SMC_N"/>
    <property type="match status" value="1"/>
</dbReference>
<dbReference type="RefSeq" id="WP_274374071.1">
    <property type="nucleotide sequence ID" value="NZ_CP072943.1"/>
</dbReference>
<feature type="coiled-coil region" evidence="1">
    <location>
        <begin position="310"/>
        <end position="374"/>
    </location>
</feature>
<feature type="region of interest" description="Disordered" evidence="2">
    <location>
        <begin position="525"/>
        <end position="548"/>
    </location>
</feature>
<dbReference type="Proteomes" id="UP000671879">
    <property type="component" value="Chromosome"/>
</dbReference>
<dbReference type="KEGG" id="aram:KAR29_02465"/>
<proteinExistence type="predicted"/>
<accession>A0A9Q7EWH1</accession>
<dbReference type="InterPro" id="IPR003395">
    <property type="entry name" value="RecF/RecN/SMC_N"/>
</dbReference>
<dbReference type="AlphaFoldDB" id="A0A9Q7EWH1"/>
<evidence type="ECO:0000313" key="4">
    <source>
        <dbReference type="EMBL" id="QTX32814.1"/>
    </source>
</evidence>
<dbReference type="EMBL" id="CP072943">
    <property type="protein sequence ID" value="QTX32814.1"/>
    <property type="molecule type" value="Genomic_DNA"/>
</dbReference>
<dbReference type="PANTHER" id="PTHR32114:SF2">
    <property type="entry name" value="ABC TRANSPORTER ABCH.3"/>
    <property type="match status" value="1"/>
</dbReference>
<feature type="region of interest" description="Disordered" evidence="2">
    <location>
        <begin position="489"/>
        <end position="513"/>
    </location>
</feature>
<sequence length="890" mass="100155">MRLLDLSVTHFLGIDRAQVSFDPGLVAIVGPNGAGKSSLLDALVVALFGEPSPVRPLRQSHLVRLGADWGEISLSFSVDEGLFRVTRRFRPNRAQEARLERYREGRWETTASTVQALAAELTRLLAPRPFAEPDLGRLRDSFLASVFVSQGQVTRLVDAAPAERWALLSAVLGLDDEDRLRARARTVLDLAQAEEERLGGEMKALDDRLFLLPGEADLASGLEEAGKEIARREKTLEAFRRAFDARRELDRLDGALLAAELEARGARSRLEEALRLDRLGEAAEGLALLKERARSLAAIRRRAEALRGQGAEAAIRLEEKKALLQALRREWKEKESLLSDVEALAHKAEKGRLLAEARREISRIEDSLEKGESERLHLRSRRTELEAMKAALLRRRLKERLDGTVESHRQEAARLASLIGELSQVLLAWLLSLADGDGVVRPQRFRGAQVLAFAQSLRRAGLQERLDRQGRSRQDCLRLLHEGARLREELKKLPPSEGLPPPEGSVESVEEERVRLERQEERLAGAMDERRRRREALAGTSRSLEEGLGFPDERTLEGFFEARRRREELLAEKEALRKRGESLRDETELLSVEATRLDVQAERAEEALDEERRLLLQTVEAWRRTCARRQWNADELREALALGRRDLSPGLLEAARAREEAARRAFESARGSRDRFRASLPSEPPSAEALASLVAEAEGHLRRAWTTRTRLEETQAECRRLLERRALLERLAGDLLPAFDGARRLFRLTEGRSFPRFVSDHLMEGLLGAVNEALPEGTWRLRARKGVIEVVEGEGVRPASSLSGGERAFISLLMLRRLAAQVGFQRLLFIDEGLSMLDDGHLERIIDLLGTLGREAFVAVITHDPDVAAAFPRQWRLDGGRLVEEEVPHE</sequence>
<reference evidence="5" key="1">
    <citation type="submission" date="2021-04" db="EMBL/GenBank/DDBJ databases">
        <title>A novel Synergistetes isolate from a pyrite-forming mixed culture.</title>
        <authorList>
            <person name="Bunk B."/>
            <person name="Sproer C."/>
            <person name="Spring S."/>
            <person name="Pester M."/>
        </authorList>
    </citation>
    <scope>NUCLEOTIDE SEQUENCE [LARGE SCALE GENOMIC DNA]</scope>
    <source>
        <strain evidence="5">J.5.4.2-T.3.5.2</strain>
    </source>
</reference>
<evidence type="ECO:0000259" key="3">
    <source>
        <dbReference type="Pfam" id="PF02463"/>
    </source>
</evidence>
<dbReference type="Gene3D" id="3.40.50.300">
    <property type="entry name" value="P-loop containing nucleotide triphosphate hydrolases"/>
    <property type="match status" value="2"/>
</dbReference>